<feature type="domain" description="CRISPR type III-associated protein" evidence="7">
    <location>
        <begin position="10"/>
        <end position="257"/>
    </location>
</feature>
<dbReference type="RefSeq" id="WP_164715171.1">
    <property type="nucleotide sequence ID" value="NZ_LR134523.1"/>
</dbReference>
<dbReference type="GO" id="GO:0003723">
    <property type="term" value="F:RNA binding"/>
    <property type="evidence" value="ECO:0007669"/>
    <property type="project" value="UniProtKB-KW"/>
</dbReference>
<dbReference type="Pfam" id="PF03787">
    <property type="entry name" value="RAMPs"/>
    <property type="match status" value="1"/>
</dbReference>
<dbReference type="InterPro" id="IPR010173">
    <property type="entry name" value="CRISPR-assoc_Csm5"/>
</dbReference>
<comment type="similarity">
    <text evidence="2">Belongs to the CRISPR-associated Csm5 family.</text>
</comment>
<dbReference type="EMBL" id="LR134523">
    <property type="protein sequence ID" value="VEJ34621.1"/>
    <property type="molecule type" value="Genomic_DNA"/>
</dbReference>
<gene>
    <name evidence="8" type="ORF">NCTC13079_00233</name>
</gene>
<sequence length="367" mass="42393">MKEKNYIVRLTAKGPVHIGSGEIARKKEYVYNQKENRIDFLDMRKFTFLLMQEGLIESYHHFIQRDNHKKGLYEFLVDHDLQKKYRSTIRYSLDSSTLSFRKGKPLNDIALAIKDPYANPYIPGSSLKGALIENLLYACALKNRDRLERKYRNRFAAAREKYKRWRAYKEIGESLSEDLSRLLIGEHYKELGKYISVGDSVSVKKDNLILAQKSDLIISPKGEAYDKQKNLNLIRESIDRETELSFPLKLTDPHKVSASKLLDAIEDTFIELDGLYRDLAGFDEMQARHIYVGGGTGYISKTLVYSLFERDEAVDVAIDVLRANFKKHKREEDRAVKLAPRTVKMAKTVHGIEEMGLCKIDIEEVSK</sequence>
<dbReference type="AlphaFoldDB" id="A0A3S4Y6B5"/>
<protein>
    <recommendedName>
        <fullName evidence="3">CRISPR system Cms protein Csm5</fullName>
    </recommendedName>
    <alternativeName>
        <fullName evidence="6">CRISPR type III A-associated protein Csm5</fullName>
    </alternativeName>
</protein>
<evidence type="ECO:0000313" key="9">
    <source>
        <dbReference type="Proteomes" id="UP000269544"/>
    </source>
</evidence>
<dbReference type="NCBIfam" id="TIGR01899">
    <property type="entry name" value="cas_TM1807_csm5"/>
    <property type="match status" value="1"/>
</dbReference>
<dbReference type="GO" id="GO:0051607">
    <property type="term" value="P:defense response to virus"/>
    <property type="evidence" value="ECO:0007669"/>
    <property type="project" value="UniProtKB-KW"/>
</dbReference>
<dbReference type="PANTHER" id="PTHR38007:SF1">
    <property type="entry name" value="CRISPR SYSTEM CMS PROTEIN CSM5"/>
    <property type="match status" value="1"/>
</dbReference>
<comment type="function">
    <text evidence="1">This subunit might be involved in maturation of a crRNA intermediate to its mature form.</text>
</comment>
<accession>A0A3S4Y6B5</accession>
<dbReference type="PANTHER" id="PTHR38007">
    <property type="entry name" value="CRISPR SYSTEM CMS PROTEIN CSM5"/>
    <property type="match status" value="1"/>
</dbReference>
<evidence type="ECO:0000256" key="4">
    <source>
        <dbReference type="ARBA" id="ARBA00022884"/>
    </source>
</evidence>
<organism evidence="8 9">
    <name type="scientific">Aedoeadaptatus ivorii</name>
    <dbReference type="NCBI Taxonomy" id="54006"/>
    <lineage>
        <taxon>Bacteria</taxon>
        <taxon>Bacillati</taxon>
        <taxon>Bacillota</taxon>
        <taxon>Tissierellia</taxon>
        <taxon>Tissierellales</taxon>
        <taxon>Peptoniphilaceae</taxon>
        <taxon>Aedoeadaptatus</taxon>
    </lineage>
</organism>
<evidence type="ECO:0000259" key="7">
    <source>
        <dbReference type="Pfam" id="PF03787"/>
    </source>
</evidence>
<evidence type="ECO:0000256" key="2">
    <source>
        <dbReference type="ARBA" id="ARBA00006680"/>
    </source>
</evidence>
<dbReference type="Proteomes" id="UP000269544">
    <property type="component" value="Chromosome"/>
</dbReference>
<keyword evidence="4" id="KW-0694">RNA-binding</keyword>
<keyword evidence="9" id="KW-1185">Reference proteome</keyword>
<keyword evidence="5" id="KW-0051">Antiviral defense</keyword>
<evidence type="ECO:0000256" key="6">
    <source>
        <dbReference type="ARBA" id="ARBA00031720"/>
    </source>
</evidence>
<reference evidence="8 9" key="1">
    <citation type="submission" date="2018-12" db="EMBL/GenBank/DDBJ databases">
        <authorList>
            <consortium name="Pathogen Informatics"/>
        </authorList>
    </citation>
    <scope>NUCLEOTIDE SEQUENCE [LARGE SCALE GENOMIC DNA]</scope>
    <source>
        <strain evidence="8 9">NCTC13079</strain>
    </source>
</reference>
<evidence type="ECO:0000313" key="8">
    <source>
        <dbReference type="EMBL" id="VEJ34621.1"/>
    </source>
</evidence>
<dbReference type="KEGG" id="piv:NCTC13079_00233"/>
<name>A0A3S4Y6B5_9FIRM</name>
<evidence type="ECO:0000256" key="3">
    <source>
        <dbReference type="ARBA" id="ARBA00016113"/>
    </source>
</evidence>
<evidence type="ECO:0000256" key="1">
    <source>
        <dbReference type="ARBA" id="ARBA00003088"/>
    </source>
</evidence>
<proteinExistence type="inferred from homology"/>
<evidence type="ECO:0000256" key="5">
    <source>
        <dbReference type="ARBA" id="ARBA00023118"/>
    </source>
</evidence>
<dbReference type="InterPro" id="IPR005537">
    <property type="entry name" value="RAMP_III_fam"/>
</dbReference>